<feature type="compositionally biased region" description="Low complexity" evidence="1">
    <location>
        <begin position="116"/>
        <end position="125"/>
    </location>
</feature>
<dbReference type="OrthoDB" id="10536496at2759"/>
<evidence type="ECO:0000313" key="3">
    <source>
        <dbReference type="Proteomes" id="UP000070133"/>
    </source>
</evidence>
<proteinExistence type="predicted"/>
<name>A0A139GZ39_9PEZI</name>
<comment type="caution">
    <text evidence="2">The sequence shown here is derived from an EMBL/GenBank/DDBJ whole genome shotgun (WGS) entry which is preliminary data.</text>
</comment>
<reference evidence="2 3" key="1">
    <citation type="submission" date="2015-07" db="EMBL/GenBank/DDBJ databases">
        <title>Comparative genomics of the Sigatoka disease complex on banana suggests a link between parallel evolutionary changes in Pseudocercospora fijiensis and Pseudocercospora eumusae and increased virulence on the banana host.</title>
        <authorList>
            <person name="Chang T.-C."/>
            <person name="Salvucci A."/>
            <person name="Crous P.W."/>
            <person name="Stergiopoulos I."/>
        </authorList>
    </citation>
    <scope>NUCLEOTIDE SEQUENCE [LARGE SCALE GENOMIC DNA]</scope>
    <source>
        <strain evidence="2 3">CBS 114824</strain>
    </source>
</reference>
<gene>
    <name evidence="2" type="ORF">AC578_4708</name>
</gene>
<dbReference type="Proteomes" id="UP000070133">
    <property type="component" value="Unassembled WGS sequence"/>
</dbReference>
<evidence type="ECO:0000313" key="2">
    <source>
        <dbReference type="EMBL" id="KXS95439.1"/>
    </source>
</evidence>
<keyword evidence="3" id="KW-1185">Reference proteome</keyword>
<accession>A0A139GZ39</accession>
<protein>
    <submittedName>
        <fullName evidence="2">Uncharacterized protein</fullName>
    </submittedName>
</protein>
<evidence type="ECO:0000256" key="1">
    <source>
        <dbReference type="SAM" id="MobiDB-lite"/>
    </source>
</evidence>
<dbReference type="EMBL" id="LFZN01000215">
    <property type="protein sequence ID" value="KXS95439.1"/>
    <property type="molecule type" value="Genomic_DNA"/>
</dbReference>
<feature type="region of interest" description="Disordered" evidence="1">
    <location>
        <begin position="102"/>
        <end position="125"/>
    </location>
</feature>
<sequence>MVWNWQKHGAVNDERLQEIILQIDKVVTDITEAERRILLKPIREELSRLAYELELENAGFAELVKMSMATWTEQQSSPSRPRVSKNVIFATPSKPQDLIIPAQNRGRTVKHPPPSARLLSPRRSA</sequence>
<dbReference type="AlphaFoldDB" id="A0A139GZ39"/>
<organism evidence="2 3">
    <name type="scientific">Pseudocercospora eumusae</name>
    <dbReference type="NCBI Taxonomy" id="321146"/>
    <lineage>
        <taxon>Eukaryota</taxon>
        <taxon>Fungi</taxon>
        <taxon>Dikarya</taxon>
        <taxon>Ascomycota</taxon>
        <taxon>Pezizomycotina</taxon>
        <taxon>Dothideomycetes</taxon>
        <taxon>Dothideomycetidae</taxon>
        <taxon>Mycosphaerellales</taxon>
        <taxon>Mycosphaerellaceae</taxon>
        <taxon>Pseudocercospora</taxon>
    </lineage>
</organism>